<feature type="domain" description="Helicase ATP-binding" evidence="2">
    <location>
        <begin position="117"/>
        <end position="298"/>
    </location>
</feature>
<dbReference type="InterPro" id="IPR000330">
    <property type="entry name" value="SNF2_N"/>
</dbReference>
<accession>A0ABU5UJ66</accession>
<keyword evidence="1" id="KW-0378">Hydrolase</keyword>
<dbReference type="Gene3D" id="3.40.50.300">
    <property type="entry name" value="P-loop containing nucleotide triphosphate hydrolases"/>
    <property type="match status" value="1"/>
</dbReference>
<keyword evidence="5" id="KW-1185">Reference proteome</keyword>
<dbReference type="EMBL" id="JAYGHG010000049">
    <property type="protein sequence ID" value="MEA5583613.1"/>
    <property type="molecule type" value="Genomic_DNA"/>
</dbReference>
<dbReference type="PANTHER" id="PTHR45766:SF6">
    <property type="entry name" value="SWI_SNF-RELATED MATRIX-ASSOCIATED ACTIN-DEPENDENT REGULATOR OF CHROMATIN SUBFAMILY A-LIKE PROTEIN 1"/>
    <property type="match status" value="1"/>
</dbReference>
<evidence type="ECO:0000313" key="5">
    <source>
        <dbReference type="Proteomes" id="UP001302120"/>
    </source>
</evidence>
<dbReference type="PROSITE" id="PS51192">
    <property type="entry name" value="HELICASE_ATP_BIND_1"/>
    <property type="match status" value="1"/>
</dbReference>
<dbReference type="Gene3D" id="3.40.50.10810">
    <property type="entry name" value="Tandem AAA-ATPase domain"/>
    <property type="match status" value="1"/>
</dbReference>
<evidence type="ECO:0000259" key="3">
    <source>
        <dbReference type="PROSITE" id="PS51194"/>
    </source>
</evidence>
<evidence type="ECO:0000256" key="1">
    <source>
        <dbReference type="ARBA" id="ARBA00022801"/>
    </source>
</evidence>
<dbReference type="InterPro" id="IPR027417">
    <property type="entry name" value="P-loop_NTPase"/>
</dbReference>
<sequence>MQPLFNLGQMVCLRADPSRSGPVIEILPPAGGRSRYRVFHSPTQILEYHEDQLVDAGSTAKTTGLLETLKAGQWLDVQRFRARLTAARLSHPQIDNLYALQSARIKFIPFQFKPLLRFLRADQPRLLIADEVGVGKTIEAGLILRELQTRQQLDNILIVCPKALVNKWRAEMRRFDEDFRPLTSETLSYCLRETDLDGLWPLQYSRAIVHLELLRIDKYLKGMKGRRPSPGLMTLNPSPRFSLVIVDEAHHLRNTGTSSHEVVKFLCDVSEAVIFLSATPLHLGNRNLYTLLNLLRPDLFLDETVFDEMVQPNQHLNQAIRYIRNRSSQNTWQTSALQALRDAATTTWGEQVLSQDPRFMEWYQKLRGGVTFTDADRINCLRDLEEVHSLAHVMNRTRRRDIGRFTIREPHTISVPFIPEQEEFYQALIEFRREMLSLDYEEQVIRLITDTLERQAASCLPALVPTLNKFILTGKFALSDISDDIETEDEDTKLLPYLLEKAKNLRSLSAALPPNDPKLEQLLKIIEETLEGKGSGKVLVFSFFLHTLAYLQKQLQEAGYRVEVITGKVEDAEREHLRERFRLPCDNSDALDILLSSEVGCEGLDYEFCDRLVNYDIPWNPMRIEQRIGRIDRFGQQSDKVLIFNFVTPGTVEERIFFRCFERLGIFQDTIGDLEEVLGDVVQDLTRVALDPNLSPEQAEQKAEQMADNALRLTEEQHRLEAEGGSFLGLDEGFTADIDSVVAEDKFVSADDLRQLIEMFVEQPTLGGQITVDSRHPGLHRLRLNKDRRGELLKKVRSLKQLDRSTVTFTRWLEGDDPYWLHTFDQKTALQQREIPFITPIHPLARVAISHWASIDEPLVTQVAVYDNTVPPGQYLFVCDLWETVAVRPEVRLVGNACNLDKLCFAPEVSAPLVRLLSHAVQPAEYVNFPTSLVDTGIQQLDETVHQYRLNELSQLRERNNTLLNRKLASLDAYYQNRIQRVGNELNQAKEERIIRMKESERSRIQRDYESKRSDLENRREADIISQRVAVGILLVQGMVTNG</sequence>
<dbReference type="Pfam" id="PF00271">
    <property type="entry name" value="Helicase_C"/>
    <property type="match status" value="1"/>
</dbReference>
<dbReference type="RefSeq" id="WP_323197909.1">
    <property type="nucleotide sequence ID" value="NZ_JAYGHG010000049.1"/>
</dbReference>
<dbReference type="PANTHER" id="PTHR45766">
    <property type="entry name" value="DNA ANNEALING HELICASE AND ENDONUCLEASE ZRANB3 FAMILY MEMBER"/>
    <property type="match status" value="1"/>
</dbReference>
<protein>
    <submittedName>
        <fullName evidence="4">SNF2-related protein</fullName>
    </submittedName>
</protein>
<reference evidence="4 5" key="1">
    <citation type="submission" date="2023-12" db="EMBL/GenBank/DDBJ databases">
        <title>Baltic Sea Cyanobacteria.</title>
        <authorList>
            <person name="Delbaje E."/>
            <person name="Fewer D.P."/>
            <person name="Shishido T.K."/>
        </authorList>
    </citation>
    <scope>NUCLEOTIDE SEQUENCE [LARGE SCALE GENOMIC DNA]</scope>
    <source>
        <strain evidence="4 5">UHCC-0300</strain>
    </source>
</reference>
<feature type="domain" description="Helicase C-terminal" evidence="3">
    <location>
        <begin position="518"/>
        <end position="682"/>
    </location>
</feature>
<dbReference type="Pfam" id="PF00176">
    <property type="entry name" value="SNF2-rel_dom"/>
    <property type="match status" value="1"/>
</dbReference>
<dbReference type="InterPro" id="IPR049730">
    <property type="entry name" value="SNF2/RAD54-like_C"/>
</dbReference>
<dbReference type="SMART" id="SM00490">
    <property type="entry name" value="HELICc"/>
    <property type="match status" value="1"/>
</dbReference>
<organism evidence="4 5">
    <name type="scientific">Nodularia harveyana UHCC-0300</name>
    <dbReference type="NCBI Taxonomy" id="2974287"/>
    <lineage>
        <taxon>Bacteria</taxon>
        <taxon>Bacillati</taxon>
        <taxon>Cyanobacteriota</taxon>
        <taxon>Cyanophyceae</taxon>
        <taxon>Nostocales</taxon>
        <taxon>Nodulariaceae</taxon>
        <taxon>Nodularia</taxon>
    </lineage>
</organism>
<dbReference type="InterPro" id="IPR038718">
    <property type="entry name" value="SNF2-like_sf"/>
</dbReference>
<evidence type="ECO:0000313" key="4">
    <source>
        <dbReference type="EMBL" id="MEA5583613.1"/>
    </source>
</evidence>
<dbReference type="PROSITE" id="PS51194">
    <property type="entry name" value="HELICASE_CTER"/>
    <property type="match status" value="1"/>
</dbReference>
<dbReference type="InterPro" id="IPR014001">
    <property type="entry name" value="Helicase_ATP-bd"/>
</dbReference>
<name>A0ABU5UJ66_9CYAN</name>
<dbReference type="SMART" id="SM00487">
    <property type="entry name" value="DEXDc"/>
    <property type="match status" value="1"/>
</dbReference>
<comment type="caution">
    <text evidence="4">The sequence shown here is derived from an EMBL/GenBank/DDBJ whole genome shotgun (WGS) entry which is preliminary data.</text>
</comment>
<dbReference type="Proteomes" id="UP001302120">
    <property type="component" value="Unassembled WGS sequence"/>
</dbReference>
<dbReference type="InterPro" id="IPR001650">
    <property type="entry name" value="Helicase_C-like"/>
</dbReference>
<dbReference type="SUPFAM" id="SSF52540">
    <property type="entry name" value="P-loop containing nucleoside triphosphate hydrolases"/>
    <property type="match status" value="2"/>
</dbReference>
<proteinExistence type="predicted"/>
<dbReference type="CDD" id="cd18793">
    <property type="entry name" value="SF2_C_SNF"/>
    <property type="match status" value="1"/>
</dbReference>
<gene>
    <name evidence="4" type="ORF">VB620_20000</name>
</gene>
<evidence type="ECO:0000259" key="2">
    <source>
        <dbReference type="PROSITE" id="PS51192"/>
    </source>
</evidence>